<dbReference type="EC" id="6.3.4.19" evidence="8"/>
<dbReference type="Proteomes" id="UP000199228">
    <property type="component" value="Unassembled WGS sequence"/>
</dbReference>
<evidence type="ECO:0000256" key="2">
    <source>
        <dbReference type="ARBA" id="ARBA00022490"/>
    </source>
</evidence>
<feature type="domain" description="Lysidine-tRNA(Ile) synthetase C-terminal" evidence="9">
    <location>
        <begin position="395"/>
        <end position="467"/>
    </location>
</feature>
<accession>A0A1G6BWR0</accession>
<sequence length="473" mass="54503">MRVWFYLIVEMMKENVKAFIKRENLIRPKEKVLAAVSGGADSVCLMLLLHELQEELDFDLEVIHVEHGIRGAQSLQDAEFVRKLCRSRNIPFHIVTVDAPAFATKEKLGLEEAARILRYQSLKETACSCKADKIALAHHAGDQAETILFHLVRGSDIRGLRGMLPKRSNLIRPLLESTRQEIEEYLANEKQSYRVDATNSSDAYARNRIRLHVIPQLEQINEQAVHHITQAAATMREAESYLALSVEEAMKQCFRQVEEQKGVVDLRRFKKLHPYIASFVMYQIIADMTGHNKDLTKTHVQNAMALAEAQSGKRISIYRGLMITKEYESLIFERDPQKVQQIEPALLEVSKDGSYTLQDGTILRWRKFDYDASTMEIPKNRYTKWYDYDKIKNRLVVRNRQESDYLVIDSKGHKKRLQDYFVNQKIPAGQRQLIPLVAEGNHILWVIGYRGSEGYRITETTSKILEIVIDGGN</sequence>
<evidence type="ECO:0000259" key="9">
    <source>
        <dbReference type="SMART" id="SM00977"/>
    </source>
</evidence>
<dbReference type="Pfam" id="PF11734">
    <property type="entry name" value="TilS_C"/>
    <property type="match status" value="1"/>
</dbReference>
<keyword evidence="11" id="KW-1185">Reference proteome</keyword>
<reference evidence="10 11" key="1">
    <citation type="submission" date="2016-10" db="EMBL/GenBank/DDBJ databases">
        <authorList>
            <person name="de Groot N.N."/>
        </authorList>
    </citation>
    <scope>NUCLEOTIDE SEQUENCE [LARGE SCALE GENOMIC DNA]</scope>
    <source>
        <strain evidence="10 11">DSM 3217</strain>
    </source>
</reference>
<dbReference type="CDD" id="cd01992">
    <property type="entry name" value="TilS_N"/>
    <property type="match status" value="1"/>
</dbReference>
<proteinExistence type="inferred from homology"/>
<keyword evidence="6 8" id="KW-0067">ATP-binding</keyword>
<dbReference type="SUPFAM" id="SSF56037">
    <property type="entry name" value="PheT/TilS domain"/>
    <property type="match status" value="1"/>
</dbReference>
<keyword evidence="5 8" id="KW-0547">Nucleotide-binding</keyword>
<evidence type="ECO:0000313" key="10">
    <source>
        <dbReference type="EMBL" id="SDB25034.1"/>
    </source>
</evidence>
<evidence type="ECO:0000256" key="3">
    <source>
        <dbReference type="ARBA" id="ARBA00022598"/>
    </source>
</evidence>
<evidence type="ECO:0000256" key="5">
    <source>
        <dbReference type="ARBA" id="ARBA00022741"/>
    </source>
</evidence>
<dbReference type="GO" id="GO:0032267">
    <property type="term" value="F:tRNA(Ile)-lysidine synthase activity"/>
    <property type="evidence" value="ECO:0007669"/>
    <property type="project" value="UniProtKB-EC"/>
</dbReference>
<dbReference type="Gene3D" id="1.20.59.20">
    <property type="match status" value="1"/>
</dbReference>
<gene>
    <name evidence="8" type="primary">tilS</name>
    <name evidence="10" type="ORF">SAMN02910417_01854</name>
</gene>
<comment type="similarity">
    <text evidence="8">Belongs to the tRNA(Ile)-lysidine synthase family.</text>
</comment>
<keyword evidence="2 8" id="KW-0963">Cytoplasm</keyword>
<dbReference type="InterPro" id="IPR012094">
    <property type="entry name" value="tRNA_Ile_lys_synt"/>
</dbReference>
<evidence type="ECO:0000256" key="7">
    <source>
        <dbReference type="ARBA" id="ARBA00048539"/>
    </source>
</evidence>
<dbReference type="SUPFAM" id="SSF82829">
    <property type="entry name" value="MesJ substrate recognition domain-like"/>
    <property type="match status" value="1"/>
</dbReference>
<name>A0A1G6BWR0_EUBOX</name>
<dbReference type="EMBL" id="FMXR01000013">
    <property type="protein sequence ID" value="SDB25034.1"/>
    <property type="molecule type" value="Genomic_DNA"/>
</dbReference>
<dbReference type="GO" id="GO:0005524">
    <property type="term" value="F:ATP binding"/>
    <property type="evidence" value="ECO:0007669"/>
    <property type="project" value="UniProtKB-UniRule"/>
</dbReference>
<dbReference type="PANTHER" id="PTHR43033">
    <property type="entry name" value="TRNA(ILE)-LYSIDINE SYNTHASE-RELATED"/>
    <property type="match status" value="1"/>
</dbReference>
<dbReference type="InterPro" id="IPR012796">
    <property type="entry name" value="Lysidine-tRNA-synth_C"/>
</dbReference>
<dbReference type="Pfam" id="PF01171">
    <property type="entry name" value="ATP_bind_3"/>
    <property type="match status" value="1"/>
</dbReference>
<dbReference type="InterPro" id="IPR014729">
    <property type="entry name" value="Rossmann-like_a/b/a_fold"/>
</dbReference>
<comment type="catalytic activity">
    <reaction evidence="7 8">
        <text>cytidine(34) in tRNA(Ile2) + L-lysine + ATP = lysidine(34) in tRNA(Ile2) + AMP + diphosphate + H(+)</text>
        <dbReference type="Rhea" id="RHEA:43744"/>
        <dbReference type="Rhea" id="RHEA-COMP:10625"/>
        <dbReference type="Rhea" id="RHEA-COMP:10670"/>
        <dbReference type="ChEBI" id="CHEBI:15378"/>
        <dbReference type="ChEBI" id="CHEBI:30616"/>
        <dbReference type="ChEBI" id="CHEBI:32551"/>
        <dbReference type="ChEBI" id="CHEBI:33019"/>
        <dbReference type="ChEBI" id="CHEBI:82748"/>
        <dbReference type="ChEBI" id="CHEBI:83665"/>
        <dbReference type="ChEBI" id="CHEBI:456215"/>
        <dbReference type="EC" id="6.3.4.19"/>
    </reaction>
</comment>
<evidence type="ECO:0000256" key="8">
    <source>
        <dbReference type="HAMAP-Rule" id="MF_01161"/>
    </source>
</evidence>
<dbReference type="HAMAP" id="MF_01161">
    <property type="entry name" value="tRNA_Ile_lys_synt"/>
    <property type="match status" value="1"/>
</dbReference>
<comment type="subcellular location">
    <subcellularLocation>
        <location evidence="1 8">Cytoplasm</location>
    </subcellularLocation>
</comment>
<dbReference type="SUPFAM" id="SSF52402">
    <property type="entry name" value="Adenine nucleotide alpha hydrolases-like"/>
    <property type="match status" value="1"/>
</dbReference>
<dbReference type="GO" id="GO:0005737">
    <property type="term" value="C:cytoplasm"/>
    <property type="evidence" value="ECO:0007669"/>
    <property type="project" value="UniProtKB-SubCell"/>
</dbReference>
<evidence type="ECO:0000313" key="11">
    <source>
        <dbReference type="Proteomes" id="UP000199228"/>
    </source>
</evidence>
<feature type="binding site" evidence="8">
    <location>
        <begin position="37"/>
        <end position="42"/>
    </location>
    <ligand>
        <name>ATP</name>
        <dbReference type="ChEBI" id="CHEBI:30616"/>
    </ligand>
</feature>
<dbReference type="NCBIfam" id="TIGR02433">
    <property type="entry name" value="lysidine_TilS_C"/>
    <property type="match status" value="1"/>
</dbReference>
<evidence type="ECO:0000256" key="1">
    <source>
        <dbReference type="ARBA" id="ARBA00004496"/>
    </source>
</evidence>
<dbReference type="InterPro" id="IPR011063">
    <property type="entry name" value="TilS/TtcA_N"/>
</dbReference>
<evidence type="ECO:0000256" key="6">
    <source>
        <dbReference type="ARBA" id="ARBA00022840"/>
    </source>
</evidence>
<evidence type="ECO:0000256" key="4">
    <source>
        <dbReference type="ARBA" id="ARBA00022694"/>
    </source>
</evidence>
<dbReference type="AlphaFoldDB" id="A0A1G6BWR0"/>
<dbReference type="PANTHER" id="PTHR43033:SF1">
    <property type="entry name" value="TRNA(ILE)-LYSIDINE SYNTHASE-RELATED"/>
    <property type="match status" value="1"/>
</dbReference>
<dbReference type="SMART" id="SM00977">
    <property type="entry name" value="TilS_C"/>
    <property type="match status" value="1"/>
</dbReference>
<keyword evidence="4 8" id="KW-0819">tRNA processing</keyword>
<dbReference type="STRING" id="1732.SAMN02910417_01854"/>
<dbReference type="NCBIfam" id="TIGR02432">
    <property type="entry name" value="lysidine_TilS_N"/>
    <property type="match status" value="1"/>
</dbReference>
<organism evidence="10 11">
    <name type="scientific">Eubacterium oxidoreducens</name>
    <dbReference type="NCBI Taxonomy" id="1732"/>
    <lineage>
        <taxon>Bacteria</taxon>
        <taxon>Bacillati</taxon>
        <taxon>Bacillota</taxon>
        <taxon>Clostridia</taxon>
        <taxon>Eubacteriales</taxon>
        <taxon>Eubacteriaceae</taxon>
        <taxon>Eubacterium</taxon>
    </lineage>
</organism>
<dbReference type="Gene3D" id="3.40.50.620">
    <property type="entry name" value="HUPs"/>
    <property type="match status" value="1"/>
</dbReference>
<comment type="domain">
    <text evidence="8">The N-terminal region contains the highly conserved SGGXDS motif, predicted to be a P-loop motif involved in ATP binding.</text>
</comment>
<dbReference type="GO" id="GO:0006400">
    <property type="term" value="P:tRNA modification"/>
    <property type="evidence" value="ECO:0007669"/>
    <property type="project" value="UniProtKB-UniRule"/>
</dbReference>
<comment type="function">
    <text evidence="8">Ligates lysine onto the cytidine present at position 34 of the AUA codon-specific tRNA(Ile) that contains the anticodon CAU, in an ATP-dependent manner. Cytidine is converted to lysidine, thus changing the amino acid specificity of the tRNA from methionine to isoleucine.</text>
</comment>
<protein>
    <recommendedName>
        <fullName evidence="8">tRNA(Ile)-lysidine synthase</fullName>
        <ecNumber evidence="8">6.3.4.19</ecNumber>
    </recommendedName>
    <alternativeName>
        <fullName evidence="8">tRNA(Ile)-2-lysyl-cytidine synthase</fullName>
    </alternativeName>
    <alternativeName>
        <fullName evidence="8">tRNA(Ile)-lysidine synthetase</fullName>
    </alternativeName>
</protein>
<keyword evidence="3 8" id="KW-0436">Ligase</keyword>
<dbReference type="InterPro" id="IPR012795">
    <property type="entry name" value="tRNA_Ile_lys_synt_N"/>
</dbReference>